<dbReference type="Gene3D" id="3.50.50.60">
    <property type="entry name" value="FAD/NAD(P)-binding domain"/>
    <property type="match status" value="1"/>
</dbReference>
<dbReference type="PANTHER" id="PTHR43004">
    <property type="entry name" value="TRK SYSTEM POTASSIUM UPTAKE PROTEIN"/>
    <property type="match status" value="1"/>
</dbReference>
<organism evidence="5 6">
    <name type="scientific">Methylobacterium marchantiae</name>
    <dbReference type="NCBI Taxonomy" id="600331"/>
    <lineage>
        <taxon>Bacteria</taxon>
        <taxon>Pseudomonadati</taxon>
        <taxon>Pseudomonadota</taxon>
        <taxon>Alphaproteobacteria</taxon>
        <taxon>Hyphomicrobiales</taxon>
        <taxon>Methylobacteriaceae</taxon>
        <taxon>Methylobacterium</taxon>
    </lineage>
</organism>
<dbReference type="InterPro" id="IPR002938">
    <property type="entry name" value="FAD-bd"/>
</dbReference>
<evidence type="ECO:0000313" key="5">
    <source>
        <dbReference type="EMBL" id="MFD1301351.1"/>
    </source>
</evidence>
<keyword evidence="2" id="KW-0285">Flavoprotein</keyword>
<gene>
    <name evidence="5" type="ORF">ACFQ4G_07090</name>
</gene>
<dbReference type="PRINTS" id="PR00420">
    <property type="entry name" value="RNGMNOXGNASE"/>
</dbReference>
<feature type="domain" description="FAD-binding" evidence="4">
    <location>
        <begin position="2"/>
        <end position="343"/>
    </location>
</feature>
<keyword evidence="5" id="KW-0503">Monooxygenase</keyword>
<dbReference type="InterPro" id="IPR050641">
    <property type="entry name" value="RIFMO-like"/>
</dbReference>
<sequence length="489" mass="52246">MLQALVVGAGPVGLTLAAELARYGIDTRLIDKSQQPTQTSKALVVWARTLELMDRMGCKQAFLDAGLRAHGATLRSGGSVLGHARFDAIASTYNFALMLPQRDTERLLIEHIGSFGIAVERQVELAGFTQAGDTVEATLRHADGREETVSASWLIGCDGAHSTVRHGLDLSFEGEAQGDDWLLADIRVEGDGAPPGDEIATYLHRDGPLVIFPIPGGRARLIADIGKSDPAQPRSDPTLAEVQALADHRAGGGFRVTDPVWLTHFRINERKVSRYSQGRVVLAGDAAHIHSPAGGQGMNTGMQDAINLAWKLAMVARDQAASTLLDSYGPERNAVGEMVLRNAGRLTDIATLSNPVAQAARNLAIRFMLGFHAVQDKMAATMSEVGIAYSDSPLSQGLDAGMRWAPEHDDGLPPGSGTIPLFVLYTDDAESGAALAARFPLLLEPAPRRLPDHDRLILVRPDGYVGFSGSGAAWDDAERYLSSLSADRA</sequence>
<comment type="cofactor">
    <cofactor evidence="1">
        <name>FAD</name>
        <dbReference type="ChEBI" id="CHEBI:57692"/>
    </cofactor>
</comment>
<evidence type="ECO:0000259" key="4">
    <source>
        <dbReference type="Pfam" id="PF01494"/>
    </source>
</evidence>
<evidence type="ECO:0000256" key="2">
    <source>
        <dbReference type="ARBA" id="ARBA00022630"/>
    </source>
</evidence>
<reference evidence="6" key="1">
    <citation type="journal article" date="2019" name="Int. J. Syst. Evol. Microbiol.">
        <title>The Global Catalogue of Microorganisms (GCM) 10K type strain sequencing project: providing services to taxonomists for standard genome sequencing and annotation.</title>
        <authorList>
            <consortium name="The Broad Institute Genomics Platform"/>
            <consortium name="The Broad Institute Genome Sequencing Center for Infectious Disease"/>
            <person name="Wu L."/>
            <person name="Ma J."/>
        </authorList>
    </citation>
    <scope>NUCLEOTIDE SEQUENCE [LARGE SCALE GENOMIC DNA]</scope>
    <source>
        <strain evidence="6">CCUG 56108</strain>
    </source>
</reference>
<proteinExistence type="predicted"/>
<dbReference type="Gene3D" id="3.30.70.2450">
    <property type="match status" value="1"/>
</dbReference>
<evidence type="ECO:0000256" key="1">
    <source>
        <dbReference type="ARBA" id="ARBA00001974"/>
    </source>
</evidence>
<evidence type="ECO:0000256" key="3">
    <source>
        <dbReference type="ARBA" id="ARBA00022827"/>
    </source>
</evidence>
<keyword evidence="3" id="KW-0274">FAD</keyword>
<dbReference type="SUPFAM" id="SSF51905">
    <property type="entry name" value="FAD/NAD(P)-binding domain"/>
    <property type="match status" value="1"/>
</dbReference>
<dbReference type="EMBL" id="JBHTND010000007">
    <property type="protein sequence ID" value="MFD1301351.1"/>
    <property type="molecule type" value="Genomic_DNA"/>
</dbReference>
<keyword evidence="5" id="KW-0560">Oxidoreductase</keyword>
<dbReference type="GO" id="GO:0004497">
    <property type="term" value="F:monooxygenase activity"/>
    <property type="evidence" value="ECO:0007669"/>
    <property type="project" value="UniProtKB-KW"/>
</dbReference>
<name>A0ABW3WXI6_9HYPH</name>
<dbReference type="Pfam" id="PF01494">
    <property type="entry name" value="FAD_binding_3"/>
    <property type="match status" value="1"/>
</dbReference>
<dbReference type="Proteomes" id="UP001597176">
    <property type="component" value="Unassembled WGS sequence"/>
</dbReference>
<evidence type="ECO:0000313" key="6">
    <source>
        <dbReference type="Proteomes" id="UP001597176"/>
    </source>
</evidence>
<dbReference type="PANTHER" id="PTHR43004:SF19">
    <property type="entry name" value="BINDING MONOOXYGENASE, PUTATIVE (JCVI)-RELATED"/>
    <property type="match status" value="1"/>
</dbReference>
<comment type="caution">
    <text evidence="5">The sequence shown here is derived from an EMBL/GenBank/DDBJ whole genome shotgun (WGS) entry which is preliminary data.</text>
</comment>
<accession>A0ABW3WXI6</accession>
<dbReference type="InterPro" id="IPR036188">
    <property type="entry name" value="FAD/NAD-bd_sf"/>
</dbReference>
<dbReference type="RefSeq" id="WP_238204836.1">
    <property type="nucleotide sequence ID" value="NZ_JBHTND010000007.1"/>
</dbReference>
<protein>
    <submittedName>
        <fullName evidence="5">FAD-dependent monooxygenase</fullName>
    </submittedName>
</protein>
<keyword evidence="6" id="KW-1185">Reference proteome</keyword>